<dbReference type="PANTHER" id="PTHR11008">
    <property type="entry name" value="PROTEIN TAKEOUT-LIKE PROTEIN"/>
    <property type="match status" value="1"/>
</dbReference>
<evidence type="ECO:0000313" key="2">
    <source>
        <dbReference type="EMBL" id="KAG5671208.1"/>
    </source>
</evidence>
<dbReference type="EMBL" id="JADBJN010000003">
    <property type="protein sequence ID" value="KAG5671208.1"/>
    <property type="molecule type" value="Genomic_DNA"/>
</dbReference>
<feature type="signal peptide" evidence="1">
    <location>
        <begin position="1"/>
        <end position="16"/>
    </location>
</feature>
<dbReference type="InterPro" id="IPR038606">
    <property type="entry name" value="To_sf"/>
</dbReference>
<dbReference type="GO" id="GO:0005615">
    <property type="term" value="C:extracellular space"/>
    <property type="evidence" value="ECO:0007669"/>
    <property type="project" value="TreeGrafter"/>
</dbReference>
<dbReference type="SMART" id="SM00700">
    <property type="entry name" value="JHBP"/>
    <property type="match status" value="1"/>
</dbReference>
<dbReference type="OrthoDB" id="8196554at2759"/>
<dbReference type="InterPro" id="IPR010562">
    <property type="entry name" value="Haemolymph_juvenile_hormone-bd"/>
</dbReference>
<feature type="chain" id="PRO_5039937377" evidence="1">
    <location>
        <begin position="17"/>
        <end position="231"/>
    </location>
</feature>
<dbReference type="Proteomes" id="UP001107558">
    <property type="component" value="Chromosome 3"/>
</dbReference>
<evidence type="ECO:0000256" key="1">
    <source>
        <dbReference type="SAM" id="SignalP"/>
    </source>
</evidence>
<comment type="caution">
    <text evidence="2">The sequence shown here is derived from an EMBL/GenBank/DDBJ whole genome shotgun (WGS) entry which is preliminary data.</text>
</comment>
<dbReference type="PANTHER" id="PTHR11008:SF32">
    <property type="entry name" value="CIRCADIAN CLOCK-CONTROLLED PROTEIN DAYWAKE-RELATED"/>
    <property type="match status" value="1"/>
</dbReference>
<keyword evidence="3" id="KW-1185">Reference proteome</keyword>
<organism evidence="2 3">
    <name type="scientific">Polypedilum vanderplanki</name>
    <name type="common">Sleeping chironomid midge</name>
    <dbReference type="NCBI Taxonomy" id="319348"/>
    <lineage>
        <taxon>Eukaryota</taxon>
        <taxon>Metazoa</taxon>
        <taxon>Ecdysozoa</taxon>
        <taxon>Arthropoda</taxon>
        <taxon>Hexapoda</taxon>
        <taxon>Insecta</taxon>
        <taxon>Pterygota</taxon>
        <taxon>Neoptera</taxon>
        <taxon>Endopterygota</taxon>
        <taxon>Diptera</taxon>
        <taxon>Nematocera</taxon>
        <taxon>Chironomoidea</taxon>
        <taxon>Chironomidae</taxon>
        <taxon>Chironominae</taxon>
        <taxon>Polypedilum</taxon>
        <taxon>Polypedilum</taxon>
    </lineage>
</organism>
<protein>
    <submittedName>
        <fullName evidence="2">Uncharacterized protein</fullName>
    </submittedName>
</protein>
<accession>A0A9J6BNC4</accession>
<gene>
    <name evidence="2" type="ORF">PVAND_001417</name>
</gene>
<reference evidence="2" key="1">
    <citation type="submission" date="2021-03" db="EMBL/GenBank/DDBJ databases">
        <title>Chromosome level genome of the anhydrobiotic midge Polypedilum vanderplanki.</title>
        <authorList>
            <person name="Yoshida Y."/>
            <person name="Kikawada T."/>
            <person name="Gusev O."/>
        </authorList>
    </citation>
    <scope>NUCLEOTIDE SEQUENCE</scope>
    <source>
        <strain evidence="2">NIAS01</strain>
        <tissue evidence="2">Whole body or cell culture</tissue>
    </source>
</reference>
<proteinExistence type="predicted"/>
<keyword evidence="1" id="KW-0732">Signal</keyword>
<dbReference type="AlphaFoldDB" id="A0A9J6BNC4"/>
<evidence type="ECO:0000313" key="3">
    <source>
        <dbReference type="Proteomes" id="UP001107558"/>
    </source>
</evidence>
<sequence length="231" mass="25816">MLKLLIFIAICVQILAIPSDIERCKLNDEKCLIKSANKVLKKYYEGNADLKLRSFDPMLIDYVNFVQDAGIVTVRGSANNSYASGLSKGKIEKIEGFDKNSMIVKFKTPKLNVNGSYKSIAKVVNVPINGDGKYKVTFNDFDVTLKSNLTRINRNGKEYFQIISTKMSFTASGGEINISDLGYLINLFLNASFDIIKNGLSSVISKAWSEHFEKVINEVLESNSIDELFLI</sequence>
<dbReference type="Pfam" id="PF06585">
    <property type="entry name" value="JHBP"/>
    <property type="match status" value="1"/>
</dbReference>
<dbReference type="Gene3D" id="3.15.10.30">
    <property type="entry name" value="Haemolymph juvenile hormone binding protein"/>
    <property type="match status" value="1"/>
</dbReference>
<name>A0A9J6BNC4_POLVA</name>